<sequence>MRYFDMDKDQAAILIQKCWRGYRTRSLDQNVLSLVGQLNLKRTNELVQFLAQEMLATKEALQNERRLQLLQTKAIHSLWKKVVSLELTQCSTCGGYKNNTADKEIQTDSIEERISSQKDVVDDEANFAELLLQLRDAESLPDELVLQK</sequence>
<dbReference type="PROSITE" id="PS50096">
    <property type="entry name" value="IQ"/>
    <property type="match status" value="1"/>
</dbReference>
<evidence type="ECO:0000313" key="2">
    <source>
        <dbReference type="Proteomes" id="UP001307889"/>
    </source>
</evidence>
<proteinExistence type="predicted"/>
<protein>
    <submittedName>
        <fullName evidence="1">Uncharacterized protein</fullName>
    </submittedName>
</protein>
<dbReference type="CDD" id="cd23767">
    <property type="entry name" value="IQCD"/>
    <property type="match status" value="1"/>
</dbReference>
<evidence type="ECO:0000313" key="1">
    <source>
        <dbReference type="EMBL" id="BET01196.1"/>
    </source>
</evidence>
<organism evidence="1 2">
    <name type="scientific">Nesidiocoris tenuis</name>
    <dbReference type="NCBI Taxonomy" id="355587"/>
    <lineage>
        <taxon>Eukaryota</taxon>
        <taxon>Metazoa</taxon>
        <taxon>Ecdysozoa</taxon>
        <taxon>Arthropoda</taxon>
        <taxon>Hexapoda</taxon>
        <taxon>Insecta</taxon>
        <taxon>Pterygota</taxon>
        <taxon>Neoptera</taxon>
        <taxon>Paraneoptera</taxon>
        <taxon>Hemiptera</taxon>
        <taxon>Heteroptera</taxon>
        <taxon>Panheteroptera</taxon>
        <taxon>Cimicomorpha</taxon>
        <taxon>Miridae</taxon>
        <taxon>Dicyphina</taxon>
        <taxon>Nesidiocoris</taxon>
    </lineage>
</organism>
<dbReference type="Pfam" id="PF00612">
    <property type="entry name" value="IQ"/>
    <property type="match status" value="1"/>
</dbReference>
<dbReference type="Gene3D" id="1.20.5.190">
    <property type="match status" value="1"/>
</dbReference>
<dbReference type="EMBL" id="AP028920">
    <property type="protein sequence ID" value="BET01196.1"/>
    <property type="molecule type" value="Genomic_DNA"/>
</dbReference>
<keyword evidence="2" id="KW-1185">Reference proteome</keyword>
<reference evidence="1 2" key="1">
    <citation type="submission" date="2023-09" db="EMBL/GenBank/DDBJ databases">
        <title>Nesidiocoris tenuis whole genome shotgun sequence.</title>
        <authorList>
            <person name="Shibata T."/>
            <person name="Shimoda M."/>
            <person name="Kobayashi T."/>
            <person name="Uehara T."/>
        </authorList>
    </citation>
    <scope>NUCLEOTIDE SEQUENCE [LARGE SCALE GENOMIC DNA]</scope>
    <source>
        <strain evidence="1 2">Japan</strain>
    </source>
</reference>
<dbReference type="InterPro" id="IPR000048">
    <property type="entry name" value="IQ_motif_EF-hand-BS"/>
</dbReference>
<dbReference type="Proteomes" id="UP001307889">
    <property type="component" value="Chromosome 12"/>
</dbReference>
<accession>A0ABN7B9Y2</accession>
<name>A0ABN7B9Y2_9HEMI</name>
<gene>
    <name evidence="1" type="ORF">NTJ_14012</name>
</gene>